<gene>
    <name evidence="3" type="primary">pkn1_6</name>
    <name evidence="3" type="ORF">AW06_001765</name>
</gene>
<dbReference type="PANTHER" id="PTHR23150:SF35">
    <property type="entry name" value="BLL6746 PROTEIN"/>
    <property type="match status" value="1"/>
</dbReference>
<dbReference type="Gene3D" id="3.40.50.10140">
    <property type="entry name" value="Toll/interleukin-1 receptor homology (TIR) domain"/>
    <property type="match status" value="1"/>
</dbReference>
<dbReference type="InterPro" id="IPR005532">
    <property type="entry name" value="SUMF_dom"/>
</dbReference>
<dbReference type="SUPFAM" id="SSF52200">
    <property type="entry name" value="Toll/Interleukin receptor TIR domain"/>
    <property type="match status" value="1"/>
</dbReference>
<dbReference type="Gene3D" id="3.90.1580.10">
    <property type="entry name" value="paralog of FGE (formylglycine-generating enzyme)"/>
    <property type="match status" value="1"/>
</dbReference>
<evidence type="ECO:0000313" key="3">
    <source>
        <dbReference type="EMBL" id="KFB77109.1"/>
    </source>
</evidence>
<dbReference type="PANTHER" id="PTHR23150">
    <property type="entry name" value="SULFATASE MODIFYING FACTOR 1, 2"/>
    <property type="match status" value="1"/>
</dbReference>
<dbReference type="InterPro" id="IPR042095">
    <property type="entry name" value="SUMF_sf"/>
</dbReference>
<dbReference type="InterPro" id="IPR016187">
    <property type="entry name" value="CTDL_fold"/>
</dbReference>
<evidence type="ECO:0000259" key="2">
    <source>
        <dbReference type="PROSITE" id="PS50104"/>
    </source>
</evidence>
<dbReference type="InterPro" id="IPR000157">
    <property type="entry name" value="TIR_dom"/>
</dbReference>
<dbReference type="AlphaFoldDB" id="A0A080MIQ6"/>
<dbReference type="EC" id="2.7.11.1" evidence="3"/>
<dbReference type="GO" id="GO:0007165">
    <property type="term" value="P:signal transduction"/>
    <property type="evidence" value="ECO:0007669"/>
    <property type="project" value="InterPro"/>
</dbReference>
<reference evidence="3" key="1">
    <citation type="submission" date="2014-02" db="EMBL/GenBank/DDBJ databases">
        <title>Expanding our view of genomic diversity in Candidatus Accumulibacter clades.</title>
        <authorList>
            <person name="Skennerton C.T."/>
            <person name="Barr J.J."/>
            <person name="Slater F.R."/>
            <person name="Bond P.L."/>
            <person name="Tyson G.W."/>
        </authorList>
    </citation>
    <scope>NUCLEOTIDE SEQUENCE [LARGE SCALE GENOMIC DNA]</scope>
</reference>
<name>A0A080MIQ6_9PROT</name>
<dbReference type="SUPFAM" id="SSF56436">
    <property type="entry name" value="C-type lectin-like"/>
    <property type="match status" value="1"/>
</dbReference>
<dbReference type="Pfam" id="PF13676">
    <property type="entry name" value="TIR_2"/>
    <property type="match status" value="1"/>
</dbReference>
<keyword evidence="4" id="KW-1185">Reference proteome</keyword>
<dbReference type="RefSeq" id="WP_138679101.1">
    <property type="nucleotide sequence ID" value="NZ_JDST02000033.1"/>
</dbReference>
<dbReference type="STRING" id="1453999.AW06_001765"/>
<proteinExistence type="predicted"/>
<dbReference type="EMBL" id="JDST02000033">
    <property type="protein sequence ID" value="KFB77109.1"/>
    <property type="molecule type" value="Genomic_DNA"/>
</dbReference>
<dbReference type="Pfam" id="PF03781">
    <property type="entry name" value="FGE-sulfatase"/>
    <property type="match status" value="1"/>
</dbReference>
<keyword evidence="3" id="KW-0418">Kinase</keyword>
<dbReference type="InterPro" id="IPR035897">
    <property type="entry name" value="Toll_tir_struct_dom_sf"/>
</dbReference>
<organism evidence="3 4">
    <name type="scientific">Candidatus Accumulibacter cognatus</name>
    <dbReference type="NCBI Taxonomy" id="2954383"/>
    <lineage>
        <taxon>Bacteria</taxon>
        <taxon>Pseudomonadati</taxon>
        <taxon>Pseudomonadota</taxon>
        <taxon>Betaproteobacteria</taxon>
        <taxon>Candidatus Accumulibacter</taxon>
    </lineage>
</organism>
<dbReference type="Proteomes" id="UP000021315">
    <property type="component" value="Unassembled WGS sequence"/>
</dbReference>
<feature type="compositionally biased region" description="Pro residues" evidence="1">
    <location>
        <begin position="223"/>
        <end position="232"/>
    </location>
</feature>
<protein>
    <submittedName>
        <fullName evidence="3">Serine/threonine-protein kinase pkn1</fullName>
        <ecNumber evidence="3">2.7.11.1</ecNumber>
    </submittedName>
</protein>
<dbReference type="GO" id="GO:0120147">
    <property type="term" value="F:formylglycine-generating oxidase activity"/>
    <property type="evidence" value="ECO:0007669"/>
    <property type="project" value="TreeGrafter"/>
</dbReference>
<dbReference type="InterPro" id="IPR051043">
    <property type="entry name" value="Sulfatase_Mod_Factor_Kinase"/>
</dbReference>
<dbReference type="PROSITE" id="PS50104">
    <property type="entry name" value="TIR"/>
    <property type="match status" value="1"/>
</dbReference>
<accession>A0A080MIQ6</accession>
<dbReference type="GO" id="GO:0004674">
    <property type="term" value="F:protein serine/threonine kinase activity"/>
    <property type="evidence" value="ECO:0007669"/>
    <property type="project" value="UniProtKB-EC"/>
</dbReference>
<comment type="caution">
    <text evidence="3">The sequence shown here is derived from an EMBL/GenBank/DDBJ whole genome shotgun (WGS) entry which is preliminary data.</text>
</comment>
<evidence type="ECO:0000313" key="4">
    <source>
        <dbReference type="Proteomes" id="UP000021315"/>
    </source>
</evidence>
<sequence>MTSTRNASRNAARIFISYRRQDSEAAASRLAEDLRRHFADEQVFQDFSSIDPGADFVEAVQRGLDTCAAVVVVIGPDWLKVVDRSGRRRIDLPEDWVRHEVGESLRRPGVRVFPVLVGGADMPGVADLPVELQPLTRRQAFPLTVRHWPKDVAELAEHLRRVPGLDRPQRVTGLVDWLRKIGAGKGWRWSGVAVAVLAALGYWWSSSRDPAGPRVTKLADPPVVKPTDPPTARPAVAAPRTEPDLHPEAETTETARPARKAGEVFRDCSDCPEMVVIPAGRFLMGSPKGESGRSNDEGPQHEVAMAQPFAVGKYEVSFAEWDACVAAGGCRHRPDDAGWGRSRRPVVNVSWEDARTYVAWLAKKTGKGYRMLSEAEWEYAARAGTTSSYPWGNEAGQGRANFQGSGSQWSGKQTAPVGSFAPNRFGLYDMIGNAWEWTQDCWNESYSGAPAEGSPWLKGDCGRRVVRGGSWNLQPEDARAAFRSWVVPGDRDIILGFRLARKF</sequence>
<keyword evidence="3" id="KW-0808">Transferase</keyword>
<feature type="domain" description="TIR" evidence="2">
    <location>
        <begin position="10"/>
        <end position="163"/>
    </location>
</feature>
<evidence type="ECO:0000256" key="1">
    <source>
        <dbReference type="SAM" id="MobiDB-lite"/>
    </source>
</evidence>
<feature type="region of interest" description="Disordered" evidence="1">
    <location>
        <begin position="211"/>
        <end position="260"/>
    </location>
</feature>